<dbReference type="GO" id="GO:0009401">
    <property type="term" value="P:phosphoenolpyruvate-dependent sugar phosphotransferase system"/>
    <property type="evidence" value="ECO:0007669"/>
    <property type="project" value="UniProtKB-KW"/>
</dbReference>
<evidence type="ECO:0000256" key="4">
    <source>
        <dbReference type="ARBA" id="ARBA00022683"/>
    </source>
</evidence>
<evidence type="ECO:0000256" key="7">
    <source>
        <dbReference type="PROSITE-ProRule" id="PRU00418"/>
    </source>
</evidence>
<dbReference type="Proteomes" id="UP001321804">
    <property type="component" value="Chromosome"/>
</dbReference>
<feature type="active site" description="Tele-phosphohistidine intermediate" evidence="5">
    <location>
        <position position="78"/>
    </location>
</feature>
<dbReference type="PANTHER" id="PTHR34382">
    <property type="entry name" value="PTS SYSTEM N,N'-DIACETYLCHITOBIOSE-SPECIFIC EIIA COMPONENT"/>
    <property type="match status" value="1"/>
</dbReference>
<protein>
    <submittedName>
        <fullName evidence="8">PTS cellobiose transporter subunit IIA</fullName>
    </submittedName>
</protein>
<gene>
    <name evidence="8" type="ORF">KIMC2_05070</name>
</gene>
<dbReference type="CDD" id="cd00215">
    <property type="entry name" value="PTS_IIA_lac"/>
    <property type="match status" value="1"/>
</dbReference>
<name>A0AAU9D3H3_9LACO</name>
<dbReference type="EMBL" id="AP026801">
    <property type="protein sequence ID" value="BDR55945.1"/>
    <property type="molecule type" value="Genomic_DNA"/>
</dbReference>
<evidence type="ECO:0000256" key="6">
    <source>
        <dbReference type="PIRSR" id="PIRSR000699-2"/>
    </source>
</evidence>
<dbReference type="Gene3D" id="1.20.58.80">
    <property type="entry name" value="Phosphotransferase system, lactose/cellobiose-type IIA subunit"/>
    <property type="match status" value="1"/>
</dbReference>
<keyword evidence="9" id="KW-1185">Reference proteome</keyword>
<dbReference type="SUPFAM" id="SSF46973">
    <property type="entry name" value="Enzyme IIa from lactose specific PTS, IIa-lac"/>
    <property type="match status" value="1"/>
</dbReference>
<dbReference type="PROSITE" id="PS51095">
    <property type="entry name" value="PTS_EIIA_TYPE_3"/>
    <property type="match status" value="1"/>
</dbReference>
<evidence type="ECO:0000313" key="9">
    <source>
        <dbReference type="Proteomes" id="UP001321804"/>
    </source>
</evidence>
<keyword evidence="6" id="KW-0460">Magnesium</keyword>
<dbReference type="RefSeq" id="WP_317697715.1">
    <property type="nucleotide sequence ID" value="NZ_AP026801.1"/>
</dbReference>
<dbReference type="InterPro" id="IPR003188">
    <property type="entry name" value="PTS_IIA_lac/cel"/>
</dbReference>
<dbReference type="KEGG" id="xak:KIMC2_05070"/>
<evidence type="ECO:0000256" key="3">
    <source>
        <dbReference type="ARBA" id="ARBA00022679"/>
    </source>
</evidence>
<keyword evidence="6" id="KW-0479">Metal-binding</keyword>
<feature type="modified residue" description="Phosphohistidine; by HPr" evidence="7">
    <location>
        <position position="78"/>
    </location>
</feature>
<reference evidence="8 9" key="1">
    <citation type="journal article" date="2023" name="Microbiol. Spectr.">
        <title>Symbiosis of Carpenter Bees with Uncharacterized Lactic Acid Bacteria Showing NAD Auxotrophy.</title>
        <authorList>
            <person name="Kawasaki S."/>
            <person name="Ozawa K."/>
            <person name="Mori T."/>
            <person name="Yamamoto A."/>
            <person name="Ito M."/>
            <person name="Ohkuma M."/>
            <person name="Sakamoto M."/>
            <person name="Matsutani M."/>
        </authorList>
    </citation>
    <scope>NUCLEOTIDE SEQUENCE [LARGE SCALE GENOMIC DNA]</scope>
    <source>
        <strain evidence="8 9">KimC2</strain>
    </source>
</reference>
<dbReference type="InterPro" id="IPR036542">
    <property type="entry name" value="PTS_IIA_lac/cel_sf"/>
</dbReference>
<keyword evidence="1" id="KW-0813">Transport</keyword>
<dbReference type="GO" id="GO:0016740">
    <property type="term" value="F:transferase activity"/>
    <property type="evidence" value="ECO:0007669"/>
    <property type="project" value="UniProtKB-KW"/>
</dbReference>
<dbReference type="GO" id="GO:0046872">
    <property type="term" value="F:metal ion binding"/>
    <property type="evidence" value="ECO:0007669"/>
    <property type="project" value="UniProtKB-KW"/>
</dbReference>
<comment type="cofactor">
    <cofactor evidence="6">
        <name>Mg(2+)</name>
        <dbReference type="ChEBI" id="CHEBI:18420"/>
    </cofactor>
    <text evidence="6">Binds 1 Mg(2+) ion per trimer.</text>
</comment>
<keyword evidence="4" id="KW-0598">Phosphotransferase system</keyword>
<dbReference type="PIRSF" id="PIRSF000699">
    <property type="entry name" value="PTS_IILac_III"/>
    <property type="match status" value="1"/>
</dbReference>
<feature type="binding site" evidence="6">
    <location>
        <position position="81"/>
    </location>
    <ligand>
        <name>Mg(2+)</name>
        <dbReference type="ChEBI" id="CHEBI:18420"/>
        <note>ligand shared between all trimeric partners</note>
    </ligand>
</feature>
<accession>A0AAU9D3H3</accession>
<evidence type="ECO:0000256" key="5">
    <source>
        <dbReference type="PIRSR" id="PIRSR000699-1"/>
    </source>
</evidence>
<evidence type="ECO:0000256" key="2">
    <source>
        <dbReference type="ARBA" id="ARBA00022597"/>
    </source>
</evidence>
<dbReference type="Pfam" id="PF02255">
    <property type="entry name" value="PTS_IIA"/>
    <property type="match status" value="1"/>
</dbReference>
<evidence type="ECO:0000256" key="1">
    <source>
        <dbReference type="ARBA" id="ARBA00022448"/>
    </source>
</evidence>
<dbReference type="PANTHER" id="PTHR34382:SF7">
    <property type="entry name" value="PTS SYSTEM N,N'-DIACETYLCHITOBIOSE-SPECIFIC EIIA COMPONENT"/>
    <property type="match status" value="1"/>
</dbReference>
<keyword evidence="3" id="KW-0808">Transferase</keyword>
<proteinExistence type="predicted"/>
<organism evidence="8 9">
    <name type="scientific">Xylocopilactobacillus apis</name>
    <dbReference type="NCBI Taxonomy" id="2932183"/>
    <lineage>
        <taxon>Bacteria</taxon>
        <taxon>Bacillati</taxon>
        <taxon>Bacillota</taxon>
        <taxon>Bacilli</taxon>
        <taxon>Lactobacillales</taxon>
        <taxon>Lactobacillaceae</taxon>
        <taxon>Xylocopilactobacillus</taxon>
    </lineage>
</organism>
<keyword evidence="2" id="KW-0762">Sugar transport</keyword>
<sequence>MEEDKNLQTIMGLIMSGGNAKGSAFEAIKAAKSGDFNLAESKLKESDKFLTEAHNSQTDMLTQEANGNHTEVTLLMVHAQDHMMNAITFRDLAGELVDLYKKLAN</sequence>
<evidence type="ECO:0000313" key="8">
    <source>
        <dbReference type="EMBL" id="BDR55945.1"/>
    </source>
</evidence>
<dbReference type="AlphaFoldDB" id="A0AAU9D3H3"/>